<keyword evidence="6 7" id="KW-0472">Membrane</keyword>
<evidence type="ECO:0000256" key="5">
    <source>
        <dbReference type="ARBA" id="ARBA00022989"/>
    </source>
</evidence>
<evidence type="ECO:0000256" key="4">
    <source>
        <dbReference type="ARBA" id="ARBA00022692"/>
    </source>
</evidence>
<feature type="transmembrane region" description="Helical" evidence="7">
    <location>
        <begin position="20"/>
        <end position="40"/>
    </location>
</feature>
<evidence type="ECO:0000313" key="10">
    <source>
        <dbReference type="Proteomes" id="UP001597273"/>
    </source>
</evidence>
<evidence type="ECO:0000256" key="2">
    <source>
        <dbReference type="ARBA" id="ARBA00006683"/>
    </source>
</evidence>
<sequence length="223" mass="24199">MGKKILILNIIKDLRKRLKLILFTALVSIGAVWIFISFVVTPEYQATSQVLIGEAPEVLQDGTALPALDGPAIDQISSAIVRSPEVLRRVIMEMGLEDKTSIRILHDQIAFSKTGDSQIYNITVTGDNRKEAAAIADAVASIFIEEAPKMMITNELTLISSAPELASASPIEENLIFSLGVAGAFGLIVGTLLAFIVEMLNSISKTESQKRKGTKEKLQTVFK</sequence>
<keyword evidence="5 7" id="KW-1133">Transmembrane helix</keyword>
<dbReference type="Pfam" id="PF02706">
    <property type="entry name" value="Wzz"/>
    <property type="match status" value="1"/>
</dbReference>
<dbReference type="Proteomes" id="UP001597273">
    <property type="component" value="Unassembled WGS sequence"/>
</dbReference>
<dbReference type="InterPro" id="IPR050445">
    <property type="entry name" value="Bact_polysacc_biosynth/exp"/>
</dbReference>
<reference evidence="10" key="1">
    <citation type="journal article" date="2019" name="Int. J. Syst. Evol. Microbiol.">
        <title>The Global Catalogue of Microorganisms (GCM) 10K type strain sequencing project: providing services to taxonomists for standard genome sequencing and annotation.</title>
        <authorList>
            <consortium name="The Broad Institute Genomics Platform"/>
            <consortium name="The Broad Institute Genome Sequencing Center for Infectious Disease"/>
            <person name="Wu L."/>
            <person name="Ma J."/>
        </authorList>
    </citation>
    <scope>NUCLEOTIDE SEQUENCE [LARGE SCALE GENOMIC DNA]</scope>
    <source>
        <strain evidence="10">CGMCC 1.15475</strain>
    </source>
</reference>
<evidence type="ECO:0000313" key="9">
    <source>
        <dbReference type="EMBL" id="MFD1862191.1"/>
    </source>
</evidence>
<protein>
    <submittedName>
        <fullName evidence="9">YveK family protein</fullName>
    </submittedName>
</protein>
<comment type="subcellular location">
    <subcellularLocation>
        <location evidence="1">Cell membrane</location>
        <topology evidence="1">Multi-pass membrane protein</topology>
    </subcellularLocation>
</comment>
<evidence type="ECO:0000256" key="7">
    <source>
        <dbReference type="SAM" id="Phobius"/>
    </source>
</evidence>
<comment type="similarity">
    <text evidence="2">Belongs to the CpsC/CapA family.</text>
</comment>
<accession>A0ABW4QF37</accession>
<keyword evidence="3" id="KW-1003">Cell membrane</keyword>
<comment type="caution">
    <text evidence="9">The sequence shown here is derived from an EMBL/GenBank/DDBJ whole genome shotgun (WGS) entry which is preliminary data.</text>
</comment>
<feature type="transmembrane region" description="Helical" evidence="7">
    <location>
        <begin position="175"/>
        <end position="197"/>
    </location>
</feature>
<name>A0ABW4QF37_9BACL</name>
<evidence type="ECO:0000256" key="3">
    <source>
        <dbReference type="ARBA" id="ARBA00022475"/>
    </source>
</evidence>
<dbReference type="PANTHER" id="PTHR32309">
    <property type="entry name" value="TYROSINE-PROTEIN KINASE"/>
    <property type="match status" value="1"/>
</dbReference>
<dbReference type="InterPro" id="IPR003856">
    <property type="entry name" value="LPS_length_determ_N"/>
</dbReference>
<keyword evidence="4 7" id="KW-0812">Transmembrane</keyword>
<evidence type="ECO:0000256" key="6">
    <source>
        <dbReference type="ARBA" id="ARBA00023136"/>
    </source>
</evidence>
<feature type="domain" description="Polysaccharide chain length determinant N-terminal" evidence="8">
    <location>
        <begin position="7"/>
        <end position="93"/>
    </location>
</feature>
<dbReference type="PANTHER" id="PTHR32309:SF31">
    <property type="entry name" value="CAPSULAR EXOPOLYSACCHARIDE FAMILY"/>
    <property type="match status" value="1"/>
</dbReference>
<dbReference type="RefSeq" id="WP_204890766.1">
    <property type="nucleotide sequence ID" value="NZ_JBHUFW010000004.1"/>
</dbReference>
<evidence type="ECO:0000259" key="8">
    <source>
        <dbReference type="Pfam" id="PF02706"/>
    </source>
</evidence>
<evidence type="ECO:0000256" key="1">
    <source>
        <dbReference type="ARBA" id="ARBA00004651"/>
    </source>
</evidence>
<dbReference type="EMBL" id="JBHUFW010000004">
    <property type="protein sequence ID" value="MFD1862191.1"/>
    <property type="molecule type" value="Genomic_DNA"/>
</dbReference>
<organism evidence="9 10">
    <name type="scientific">Planococcus chinensis</name>
    <dbReference type="NCBI Taxonomy" id="272917"/>
    <lineage>
        <taxon>Bacteria</taxon>
        <taxon>Bacillati</taxon>
        <taxon>Bacillota</taxon>
        <taxon>Bacilli</taxon>
        <taxon>Bacillales</taxon>
        <taxon>Caryophanaceae</taxon>
        <taxon>Planococcus</taxon>
    </lineage>
</organism>
<keyword evidence="10" id="KW-1185">Reference proteome</keyword>
<gene>
    <name evidence="9" type="ORF">ACFSDB_04580</name>
</gene>
<proteinExistence type="inferred from homology"/>